<evidence type="ECO:0000256" key="1">
    <source>
        <dbReference type="SAM" id="MobiDB-lite"/>
    </source>
</evidence>
<feature type="region of interest" description="Disordered" evidence="1">
    <location>
        <begin position="91"/>
        <end position="114"/>
    </location>
</feature>
<evidence type="ECO:0000313" key="3">
    <source>
        <dbReference type="EMBL" id="KAJ9583350.1"/>
    </source>
</evidence>
<gene>
    <name evidence="3" type="ORF">L9F63_022312</name>
</gene>
<dbReference type="EMBL" id="JASPKZ010007614">
    <property type="protein sequence ID" value="KAJ9583350.1"/>
    <property type="molecule type" value="Genomic_DNA"/>
</dbReference>
<reference evidence="3" key="1">
    <citation type="journal article" date="2023" name="IScience">
        <title>Live-bearing cockroach genome reveals convergent evolutionary mechanisms linked to viviparity in insects and beyond.</title>
        <authorList>
            <person name="Fouks B."/>
            <person name="Harrison M.C."/>
            <person name="Mikhailova A.A."/>
            <person name="Marchal E."/>
            <person name="English S."/>
            <person name="Carruthers M."/>
            <person name="Jennings E.C."/>
            <person name="Chiamaka E.L."/>
            <person name="Frigard R.A."/>
            <person name="Pippel M."/>
            <person name="Attardo G.M."/>
            <person name="Benoit J.B."/>
            <person name="Bornberg-Bauer E."/>
            <person name="Tobe S.S."/>
        </authorList>
    </citation>
    <scope>NUCLEOTIDE SEQUENCE</scope>
    <source>
        <strain evidence="3">Stay&amp;Tobe</strain>
    </source>
</reference>
<feature type="compositionally biased region" description="Polar residues" evidence="1">
    <location>
        <begin position="98"/>
        <end position="114"/>
    </location>
</feature>
<dbReference type="AlphaFoldDB" id="A0AAD7ZMW7"/>
<dbReference type="Proteomes" id="UP001233999">
    <property type="component" value="Unassembled WGS sequence"/>
</dbReference>
<feature type="non-terminal residue" evidence="3">
    <location>
        <position position="1"/>
    </location>
</feature>
<accession>A0AAD7ZMW7</accession>
<comment type="caution">
    <text evidence="3">The sequence shown here is derived from an EMBL/GenBank/DDBJ whole genome shotgun (WGS) entry which is preliminary data.</text>
</comment>
<protein>
    <submittedName>
        <fullName evidence="3">Uncharacterized protein</fullName>
    </submittedName>
</protein>
<keyword evidence="2" id="KW-0732">Signal</keyword>
<reference evidence="3" key="2">
    <citation type="submission" date="2023-05" db="EMBL/GenBank/DDBJ databases">
        <authorList>
            <person name="Fouks B."/>
        </authorList>
    </citation>
    <scope>NUCLEOTIDE SEQUENCE</scope>
    <source>
        <strain evidence="3">Stay&amp;Tobe</strain>
        <tissue evidence="3">Testes</tissue>
    </source>
</reference>
<feature type="non-terminal residue" evidence="3">
    <location>
        <position position="114"/>
    </location>
</feature>
<evidence type="ECO:0000256" key="2">
    <source>
        <dbReference type="SAM" id="SignalP"/>
    </source>
</evidence>
<proteinExistence type="predicted"/>
<organism evidence="3 4">
    <name type="scientific">Diploptera punctata</name>
    <name type="common">Pacific beetle cockroach</name>
    <dbReference type="NCBI Taxonomy" id="6984"/>
    <lineage>
        <taxon>Eukaryota</taxon>
        <taxon>Metazoa</taxon>
        <taxon>Ecdysozoa</taxon>
        <taxon>Arthropoda</taxon>
        <taxon>Hexapoda</taxon>
        <taxon>Insecta</taxon>
        <taxon>Pterygota</taxon>
        <taxon>Neoptera</taxon>
        <taxon>Polyneoptera</taxon>
        <taxon>Dictyoptera</taxon>
        <taxon>Blattodea</taxon>
        <taxon>Blaberoidea</taxon>
        <taxon>Blaberidae</taxon>
        <taxon>Diplopterinae</taxon>
        <taxon>Diploptera</taxon>
    </lineage>
</organism>
<feature type="signal peptide" evidence="2">
    <location>
        <begin position="1"/>
        <end position="25"/>
    </location>
</feature>
<sequence length="114" mass="12911">FFIHNITLFVIILKHIHFYLQRTNSATCVLAVQVQEDIKTANSLFLILSDSRNVNKSLKSLRNLCTTPDVKKILIRNMANKQSNINMATKHSPPHHPFTSTVQTLPSGVTNGWK</sequence>
<feature type="chain" id="PRO_5042067171" evidence="2">
    <location>
        <begin position="26"/>
        <end position="114"/>
    </location>
</feature>
<evidence type="ECO:0000313" key="4">
    <source>
        <dbReference type="Proteomes" id="UP001233999"/>
    </source>
</evidence>
<keyword evidence="4" id="KW-1185">Reference proteome</keyword>
<name>A0AAD7ZMW7_DIPPU</name>